<accession>R4Z5N8</accession>
<gene>
    <name evidence="3" type="ORF">BN381_430052</name>
</gene>
<dbReference type="STRING" id="1229780.BN381_430052"/>
<proteinExistence type="predicted"/>
<dbReference type="AlphaFoldDB" id="R4Z5N8"/>
<dbReference type="EMBL" id="CANL01000038">
    <property type="protein sequence ID" value="CCM64656.1"/>
    <property type="molecule type" value="Genomic_DNA"/>
</dbReference>
<evidence type="ECO:0000259" key="2">
    <source>
        <dbReference type="Pfam" id="PF12697"/>
    </source>
</evidence>
<dbReference type="InterPro" id="IPR000073">
    <property type="entry name" value="AB_hydrolase_1"/>
</dbReference>
<dbReference type="PANTHER" id="PTHR42916">
    <property type="entry name" value="2-SUCCINYL-5-ENOLPYRUVYL-6-HYDROXY-3-CYCLOHEXENE-1-CARBOXYLATE SYNTHASE"/>
    <property type="match status" value="1"/>
</dbReference>
<keyword evidence="1" id="KW-0456">Lyase</keyword>
<dbReference type="eggNOG" id="COG2267">
    <property type="taxonomic scope" value="Bacteria"/>
</dbReference>
<dbReference type="OrthoDB" id="63519at2"/>
<keyword evidence="4" id="KW-1185">Reference proteome</keyword>
<dbReference type="GO" id="GO:0016829">
    <property type="term" value="F:lyase activity"/>
    <property type="evidence" value="ECO:0007669"/>
    <property type="project" value="UniProtKB-KW"/>
</dbReference>
<dbReference type="HOGENOM" id="CLU_020336_50_4_11"/>
<name>R4Z5N8_9ACTN</name>
<evidence type="ECO:0000313" key="3">
    <source>
        <dbReference type="EMBL" id="CCM64656.1"/>
    </source>
</evidence>
<feature type="domain" description="AB hydrolase-1" evidence="2">
    <location>
        <begin position="21"/>
        <end position="241"/>
    </location>
</feature>
<protein>
    <submittedName>
        <fullName evidence="3">Putative esterase</fullName>
    </submittedName>
</protein>
<sequence>MPLGWQHRFTMTIEDQPTLRLLHGFAQSRACWGPVEGLLATGRVIEALDLPGHGAGGPAADGWTTADRLGSAPATDWLGYSLGGRMLLHLLLAHPEVVRRAVLIGATGGIEDPAERRARAAADEVLAQRIEHEGVDAFVERWLAMPLWAGLPEWAKFSQERRTNTATGLAGSLRLAGTGAQDNLWPRLVEIDTPVLVLAGEHDEKFTSIGQRLAAELPQGQFRSVPGAGHATHLEGPNRTATLVTSWLNS</sequence>
<organism evidence="3 4">
    <name type="scientific">Candidatus Neomicrothrix parvicella RN1</name>
    <dbReference type="NCBI Taxonomy" id="1229780"/>
    <lineage>
        <taxon>Bacteria</taxon>
        <taxon>Bacillati</taxon>
        <taxon>Actinomycetota</taxon>
        <taxon>Acidimicrobiia</taxon>
        <taxon>Acidimicrobiales</taxon>
        <taxon>Microthrixaceae</taxon>
        <taxon>Candidatus Neomicrothrix</taxon>
    </lineage>
</organism>
<comment type="caution">
    <text evidence="3">The sequence shown here is derived from an EMBL/GenBank/DDBJ whole genome shotgun (WGS) entry which is preliminary data.</text>
</comment>
<dbReference type="Proteomes" id="UP000018291">
    <property type="component" value="Unassembled WGS sequence"/>
</dbReference>
<dbReference type="Gene3D" id="3.40.50.1820">
    <property type="entry name" value="alpha/beta hydrolase"/>
    <property type="match status" value="1"/>
</dbReference>
<evidence type="ECO:0000256" key="1">
    <source>
        <dbReference type="ARBA" id="ARBA00023239"/>
    </source>
</evidence>
<reference evidence="3 4" key="1">
    <citation type="journal article" date="2013" name="ISME J.">
        <title>Metabolic model for the filamentous 'Candidatus Microthrix parvicella' based on genomic and metagenomic analyses.</title>
        <authorList>
            <person name="Jon McIlroy S."/>
            <person name="Kristiansen R."/>
            <person name="Albertsen M."/>
            <person name="Michael Karst S."/>
            <person name="Rossetti S."/>
            <person name="Lund Nielsen J."/>
            <person name="Tandoi V."/>
            <person name="James Seviour R."/>
            <person name="Nielsen P.H."/>
        </authorList>
    </citation>
    <scope>NUCLEOTIDE SEQUENCE [LARGE SCALE GENOMIC DNA]</scope>
    <source>
        <strain evidence="3 4">RN1</strain>
    </source>
</reference>
<evidence type="ECO:0000313" key="4">
    <source>
        <dbReference type="Proteomes" id="UP000018291"/>
    </source>
</evidence>
<dbReference type="Pfam" id="PF12697">
    <property type="entry name" value="Abhydrolase_6"/>
    <property type="match status" value="1"/>
</dbReference>
<dbReference type="SUPFAM" id="SSF53474">
    <property type="entry name" value="alpha/beta-Hydrolases"/>
    <property type="match status" value="1"/>
</dbReference>
<dbReference type="InterPro" id="IPR029058">
    <property type="entry name" value="AB_hydrolase_fold"/>
</dbReference>
<dbReference type="PANTHER" id="PTHR42916:SF1">
    <property type="entry name" value="PROTEIN PHYLLO, CHLOROPLASTIC"/>
    <property type="match status" value="1"/>
</dbReference>